<keyword evidence="2" id="KW-1185">Reference proteome</keyword>
<organism evidence="1 2">
    <name type="scientific">Methanooceanicella nereidis</name>
    <dbReference type="NCBI Taxonomy" id="2052831"/>
    <lineage>
        <taxon>Archaea</taxon>
        <taxon>Methanobacteriati</taxon>
        <taxon>Methanobacteriota</taxon>
        <taxon>Stenosarchaea group</taxon>
        <taxon>Methanomicrobia</taxon>
        <taxon>Methanocellales</taxon>
        <taxon>Methanocellaceae</taxon>
        <taxon>Methanooceanicella</taxon>
    </lineage>
</organism>
<accession>A0AAP2RD76</accession>
<dbReference type="EMBL" id="PGCK01000008">
    <property type="protein sequence ID" value="MCD1295384.1"/>
    <property type="molecule type" value="Genomic_DNA"/>
</dbReference>
<gene>
    <name evidence="1" type="ORF">CUJ83_10275</name>
</gene>
<protein>
    <submittedName>
        <fullName evidence="1">Uncharacterized protein</fullName>
    </submittedName>
</protein>
<comment type="caution">
    <text evidence="1">The sequence shown here is derived from an EMBL/GenBank/DDBJ whole genome shotgun (WGS) entry which is preliminary data.</text>
</comment>
<dbReference type="Proteomes" id="UP001320159">
    <property type="component" value="Unassembled WGS sequence"/>
</dbReference>
<name>A0AAP2RD76_9EURY</name>
<proteinExistence type="predicted"/>
<sequence>MTMSGRIISGIFRTLTIIVLLFGVLAVSGCIDLFGSEETLVESSWYGKVVDEQGYGYPDVTVTLHIMNSNGEVYSRETVSSSAEPVRGMFVFDRIELRDGSYYGFATCNVTINNTTVSVRGDNQQLIDESSKTVTTMAVGGKNLTVIKYGNSVNEILTIPAQVPGT</sequence>
<evidence type="ECO:0000313" key="2">
    <source>
        <dbReference type="Proteomes" id="UP001320159"/>
    </source>
</evidence>
<dbReference type="PROSITE" id="PS51257">
    <property type="entry name" value="PROKAR_LIPOPROTEIN"/>
    <property type="match status" value="1"/>
</dbReference>
<reference evidence="1 2" key="1">
    <citation type="submission" date="2017-11" db="EMBL/GenBank/DDBJ databases">
        <title>Isolation and Characterization of Family Methanocellaceae Species from Potential Methane Hydrate Area Offshore Southwestern Taiwan.</title>
        <authorList>
            <person name="Zhang W.-L."/>
            <person name="Chen W.-C."/>
            <person name="Lai M.-C."/>
            <person name="Chen S.-C."/>
        </authorList>
    </citation>
    <scope>NUCLEOTIDE SEQUENCE [LARGE SCALE GENOMIC DNA]</scope>
    <source>
        <strain evidence="1 2">CWC-04</strain>
    </source>
</reference>
<dbReference type="AlphaFoldDB" id="A0AAP2RD76"/>
<evidence type="ECO:0000313" key="1">
    <source>
        <dbReference type="EMBL" id="MCD1295384.1"/>
    </source>
</evidence>